<proteinExistence type="predicted"/>
<dbReference type="WBParaSite" id="nRc.2.0.1.t16477-RA">
    <property type="protein sequence ID" value="nRc.2.0.1.t16477-RA"/>
    <property type="gene ID" value="nRc.2.0.1.g16477"/>
</dbReference>
<reference evidence="2" key="1">
    <citation type="submission" date="2022-11" db="UniProtKB">
        <authorList>
            <consortium name="WormBaseParasite"/>
        </authorList>
    </citation>
    <scope>IDENTIFICATION</scope>
</reference>
<evidence type="ECO:0000313" key="1">
    <source>
        <dbReference type="Proteomes" id="UP000887565"/>
    </source>
</evidence>
<keyword evidence="1" id="KW-1185">Reference proteome</keyword>
<sequence>MNGTLDGLSLRGDSNKYNSRTISKWPCSAAHINAVEPSSSWMFRPAPASINMRVVSILP</sequence>
<dbReference type="Proteomes" id="UP000887565">
    <property type="component" value="Unplaced"/>
</dbReference>
<accession>A0A915IR41</accession>
<evidence type="ECO:0000313" key="2">
    <source>
        <dbReference type="WBParaSite" id="nRc.2.0.1.t16477-RA"/>
    </source>
</evidence>
<organism evidence="1 2">
    <name type="scientific">Romanomermis culicivorax</name>
    <name type="common">Nematode worm</name>
    <dbReference type="NCBI Taxonomy" id="13658"/>
    <lineage>
        <taxon>Eukaryota</taxon>
        <taxon>Metazoa</taxon>
        <taxon>Ecdysozoa</taxon>
        <taxon>Nematoda</taxon>
        <taxon>Enoplea</taxon>
        <taxon>Dorylaimia</taxon>
        <taxon>Mermithida</taxon>
        <taxon>Mermithoidea</taxon>
        <taxon>Mermithidae</taxon>
        <taxon>Romanomermis</taxon>
    </lineage>
</organism>
<dbReference type="AlphaFoldDB" id="A0A915IR41"/>
<name>A0A915IR41_ROMCU</name>
<protein>
    <submittedName>
        <fullName evidence="2">Uncharacterized protein</fullName>
    </submittedName>
</protein>